<protein>
    <submittedName>
        <fullName evidence="1">Uncharacterized protein</fullName>
    </submittedName>
</protein>
<dbReference type="RefSeq" id="WP_053945828.1">
    <property type="nucleotide sequence ID" value="NZ_CP012622.1"/>
</dbReference>
<gene>
    <name evidence="1" type="ORF">SCANT_v1c01430</name>
</gene>
<dbReference type="STRING" id="362837.SCANT_v1c01430"/>
<accession>A0A0M4JHV8</accession>
<dbReference type="PATRIC" id="fig|362837.3.peg.144"/>
<sequence length="757" mass="89942">MIFNKIEIQYEKFYLPLKIKYSEIRKPTFMEFLILLIIIEHPNKNKNMEEILEIDFNIKNKILFERALRELINFKVIEIGKNKVGVGLLNMHTPIKNFSIDLNLKEEFKKGTYTISQDNKFQDVKFFADPIFKNKEIITDINWKKRVADVKFTHKLSISIDKKEFSNKEWLYSGCSEFIKQNSDIFGDNSYLRDVLYDAQQSIQDAHNFEKYIQVDTAAIEAWIEIFDNGAYKIKTENKLFDDYLRLNPKMSLDILKSILNKYDEKIKKLFMPELNFKNKPNFMPNCDLFSNLNIKTSYNLMLVNDQFIKSDDEIIKSKELSKNIEIIIFYNSKRNTKVVTTVDNKLIFYVDYIDDEILQNNSFVYLDSKNASNSFLLANKSFDSININIPVIYKYKNPIEPIELTKLFSSKVYDVLEKFEDSLINKKYDISMNIYLILERLGLEEKVSSILENFLLKSIDFGQNYNDMKEHLAEKTDRKLALILEKVAKSLIIKISNERTDEELFDILENYQFIDTKNILDIFDKINMQNTIQNIYKINSFLEKHSIDGWKYNVRDSLVVLTKFFKINNRAEMFDENKYTSDVWKQHAETLNIIGKITKELYTTNYKFVEENYKYLLDSIIELVGNSLDIENFDQYVLNLSESLIDFYKYYYKYKSEQFPLMTEDLVDYKVKILAGNYINRIENEINEFIDKKIYNMPIELKLVWVKNVLNKPEVVDKILKNNDNYYKKALTIIFGKERKYTQADLTKYNHMFGGK</sequence>
<keyword evidence="2" id="KW-1185">Reference proteome</keyword>
<evidence type="ECO:0000313" key="1">
    <source>
        <dbReference type="EMBL" id="ALD66053.1"/>
    </source>
</evidence>
<evidence type="ECO:0000313" key="2">
    <source>
        <dbReference type="Proteomes" id="UP000063919"/>
    </source>
</evidence>
<reference evidence="1 2" key="1">
    <citation type="journal article" date="2015" name="Genome Announc.">
        <title>Complete Genome Sequence of Spiroplasma cantharicola CC-1T (DSM 21588), a Bacterium Isolated from Soldier Beetle (Cantharis carolinus).</title>
        <authorList>
            <person name="Lo W.S."/>
            <person name="Liu P.Y."/>
            <person name="Kuo C.H."/>
        </authorList>
    </citation>
    <scope>NUCLEOTIDE SEQUENCE [LARGE SCALE GENOMIC DNA]</scope>
    <source>
        <strain evidence="1 2">CC-1</strain>
    </source>
</reference>
<dbReference type="Proteomes" id="UP000063919">
    <property type="component" value="Chromosome"/>
</dbReference>
<dbReference type="AlphaFoldDB" id="A0A0M4JHV8"/>
<name>A0A0M4JHV8_9MOLU</name>
<dbReference type="KEGG" id="scj:SCANT_v1c01430"/>
<dbReference type="OrthoDB" id="387638at2"/>
<proteinExistence type="predicted"/>
<organism evidence="1 2">
    <name type="scientific">Spiroplasma cantharicola</name>
    <dbReference type="NCBI Taxonomy" id="362837"/>
    <lineage>
        <taxon>Bacteria</taxon>
        <taxon>Bacillati</taxon>
        <taxon>Mycoplasmatota</taxon>
        <taxon>Mollicutes</taxon>
        <taxon>Entomoplasmatales</taxon>
        <taxon>Spiroplasmataceae</taxon>
        <taxon>Spiroplasma</taxon>
    </lineage>
</organism>
<dbReference type="EMBL" id="CP012622">
    <property type="protein sequence ID" value="ALD66053.1"/>
    <property type="molecule type" value="Genomic_DNA"/>
</dbReference>